<feature type="domain" description="DNA2/NAM7 helicase-like C-terminal" evidence="6">
    <location>
        <begin position="652"/>
        <end position="829"/>
    </location>
</feature>
<dbReference type="Pfam" id="PF21634">
    <property type="entry name" value="MOV-10_beta-barrel"/>
    <property type="match status" value="1"/>
</dbReference>
<dbReference type="GO" id="GO:0003724">
    <property type="term" value="F:RNA helicase activity"/>
    <property type="evidence" value="ECO:0007669"/>
    <property type="project" value="UniProtKB-EC"/>
</dbReference>
<organism evidence="8 9">
    <name type="scientific">Planoprotostelium fungivorum</name>
    <dbReference type="NCBI Taxonomy" id="1890364"/>
    <lineage>
        <taxon>Eukaryota</taxon>
        <taxon>Amoebozoa</taxon>
        <taxon>Evosea</taxon>
        <taxon>Variosea</taxon>
        <taxon>Cavosteliida</taxon>
        <taxon>Cavosteliaceae</taxon>
        <taxon>Planoprotostelium</taxon>
    </lineage>
</organism>
<name>A0A2P6NE05_9EUKA</name>
<sequence>MKKEGQVTLDYFVTLRPSKNVILTEELLYKHLPDMARIKIWPGNTATVGFHRKERALELLKQKKIQVDQNQWIGISPNFNSTRDYEDEIKMETSSDSINAKINISDSFHTLTNVRPGGKYPFKLFIHNLRPMTIELKKVAIQTQYCKMDRFTTTCITTADKLALAFSFEPQTFGHYTVMTFKAMFISFNQQIHIVLRFSGNVVKSHVVHHEIRSPDDINSIISQMGPLGAYQPPEEDNVERKIIRAYIPPERMSKTHFHTNTETHYEEKLPEYPIPDNLQRDIDIQDSFSTLNAWKLKDNYTRLYHNLLWIEEAQQKKNMRKFDLRSTVIRLMTDEDVQRMGGNYEPDVYILKVPGLAEKRPSVLYRDSIYVWIPGTTDVEYEGIVTKVGRDEVLLMFNPRFPQVVNLSKGLFNVRFEGSRMSFRNMHRALDKADPDIIWPTEAPKEIEEKKMKQKKDLVWKDKEVTNNKKQVEAILSVINRLHGHIPYLLFGAFGCGKSRALLELIIQILANESKSKILVCTQSNAAANYFVKQLQHLKTTELFSRNRVEDDVMKYTDYDQEKNVFDFPMGRMRDFRVVVSTSATAATLFGLGMKHHFTHVILDEASQMLEPEALLPISLMSRSSVLVMAGDPKQIGPILHSSSAIHHKLGESIMTRLSTNDIYHSHPQCSIKLVNNYRSHQEILKMLSQQFYNGEPLEAKGPEEKLKFMLNSPVLCNKKYPICFYAVDGINEQKVAQLMRDKERSITGKDIGIITPYSLQAKFLSKLLRVPDIKVGSPEEFQGTERKVIIVSTVRSSKSLVDVDMRHRLGILKDPRKMNSALSRAGNPYILYEDLHWKNFLILCEQKKAIFGSELKTVEEKNIQEHNGIEEKKRAEEEKKKKADEKEKRRQEEQEHQENEDRKKALLDTQMKQQQEENFKKFNSMKSEDVQKSTPTSPMALNHIQEPIRYNPSALSFNPANGGHQQAAVMPDPLFLPYPVYTHLSHLPPVHSPMSHQPPYNPVPRHTTQRLYSKPSPEDFSPSAFTSFGLETEVVPFGGGSVNVPTQ</sequence>
<gene>
    <name evidence="8" type="ORF">PROFUN_10396</name>
</gene>
<dbReference type="PANTHER" id="PTHR10887:SF322">
    <property type="entry name" value="HELICASE MOV-10"/>
    <property type="match status" value="1"/>
</dbReference>
<keyword evidence="9" id="KW-1185">Reference proteome</keyword>
<keyword evidence="8" id="KW-0547">Nucleotide-binding</keyword>
<dbReference type="InterPro" id="IPR049080">
    <property type="entry name" value="MOV-10-like_beta-barrel"/>
</dbReference>
<protein>
    <recommendedName>
        <fullName evidence="2">RNA helicase</fullName>
        <ecNumber evidence="2">3.6.4.13</ecNumber>
    </recommendedName>
</protein>
<dbReference type="Pfam" id="PF13087">
    <property type="entry name" value="AAA_12"/>
    <property type="match status" value="1"/>
</dbReference>
<feature type="region of interest" description="Disordered" evidence="4">
    <location>
        <begin position="871"/>
        <end position="905"/>
    </location>
</feature>
<dbReference type="CDD" id="cd18808">
    <property type="entry name" value="SF1_C_Upf1"/>
    <property type="match status" value="1"/>
</dbReference>
<evidence type="ECO:0000259" key="6">
    <source>
        <dbReference type="Pfam" id="PF13087"/>
    </source>
</evidence>
<feature type="domain" description="Helicase MOV-10-like beta-barrel" evidence="7">
    <location>
        <begin position="344"/>
        <end position="417"/>
    </location>
</feature>
<feature type="domain" description="DNA2/NAM7 helicase helicase" evidence="5">
    <location>
        <begin position="576"/>
        <end position="643"/>
    </location>
</feature>
<dbReference type="GO" id="GO:0005829">
    <property type="term" value="C:cytosol"/>
    <property type="evidence" value="ECO:0007669"/>
    <property type="project" value="TreeGrafter"/>
</dbReference>
<dbReference type="OrthoDB" id="6513042at2759"/>
<keyword evidence="8" id="KW-0347">Helicase</keyword>
<dbReference type="InterPro" id="IPR041677">
    <property type="entry name" value="DNA2/NAM7_AAA_11"/>
</dbReference>
<dbReference type="InterPro" id="IPR045055">
    <property type="entry name" value="DNA2/NAM7-like"/>
</dbReference>
<dbReference type="EC" id="3.6.4.13" evidence="2"/>
<dbReference type="InterPro" id="IPR041679">
    <property type="entry name" value="DNA2/NAM7-like_C"/>
</dbReference>
<evidence type="ECO:0000256" key="1">
    <source>
        <dbReference type="ARBA" id="ARBA00005601"/>
    </source>
</evidence>
<evidence type="ECO:0000313" key="8">
    <source>
        <dbReference type="EMBL" id="PRP82187.1"/>
    </source>
</evidence>
<comment type="catalytic activity">
    <reaction evidence="3">
        <text>ATP + H2O = ADP + phosphate + H(+)</text>
        <dbReference type="Rhea" id="RHEA:13065"/>
        <dbReference type="ChEBI" id="CHEBI:15377"/>
        <dbReference type="ChEBI" id="CHEBI:15378"/>
        <dbReference type="ChEBI" id="CHEBI:30616"/>
        <dbReference type="ChEBI" id="CHEBI:43474"/>
        <dbReference type="ChEBI" id="CHEBI:456216"/>
        <dbReference type="EC" id="3.6.4.13"/>
    </reaction>
</comment>
<evidence type="ECO:0000313" key="9">
    <source>
        <dbReference type="Proteomes" id="UP000241769"/>
    </source>
</evidence>
<dbReference type="InterPro" id="IPR047187">
    <property type="entry name" value="SF1_C_Upf1"/>
</dbReference>
<evidence type="ECO:0000256" key="4">
    <source>
        <dbReference type="SAM" id="MobiDB-lite"/>
    </source>
</evidence>
<dbReference type="STRING" id="1890364.A0A2P6NE05"/>
<feature type="region of interest" description="Disordered" evidence="4">
    <location>
        <begin position="921"/>
        <end position="940"/>
    </location>
</feature>
<evidence type="ECO:0000259" key="5">
    <source>
        <dbReference type="Pfam" id="PF13086"/>
    </source>
</evidence>
<dbReference type="InParanoid" id="A0A2P6NE05"/>
<dbReference type="Pfam" id="PF13086">
    <property type="entry name" value="AAA_11"/>
    <property type="match status" value="2"/>
</dbReference>
<dbReference type="EMBL" id="MDYQ01000108">
    <property type="protein sequence ID" value="PRP82187.1"/>
    <property type="molecule type" value="Genomic_DNA"/>
</dbReference>
<evidence type="ECO:0000256" key="2">
    <source>
        <dbReference type="ARBA" id="ARBA00012552"/>
    </source>
</evidence>
<evidence type="ECO:0000259" key="7">
    <source>
        <dbReference type="Pfam" id="PF21634"/>
    </source>
</evidence>
<accession>A0A2P6NE05</accession>
<keyword evidence="8" id="KW-0067">ATP-binding</keyword>
<dbReference type="GO" id="GO:0043186">
    <property type="term" value="C:P granule"/>
    <property type="evidence" value="ECO:0007669"/>
    <property type="project" value="TreeGrafter"/>
</dbReference>
<dbReference type="Gene3D" id="3.40.50.300">
    <property type="entry name" value="P-loop containing nucleotide triphosphate hydrolases"/>
    <property type="match status" value="2"/>
</dbReference>
<dbReference type="PANTHER" id="PTHR10887">
    <property type="entry name" value="DNA2/NAM7 HELICASE FAMILY"/>
    <property type="match status" value="1"/>
</dbReference>
<dbReference type="InterPro" id="IPR027417">
    <property type="entry name" value="P-loop_NTPase"/>
</dbReference>
<feature type="compositionally biased region" description="Basic and acidic residues" evidence="4">
    <location>
        <begin position="921"/>
        <end position="933"/>
    </location>
</feature>
<keyword evidence="8" id="KW-0378">Hydrolase</keyword>
<dbReference type="Proteomes" id="UP000241769">
    <property type="component" value="Unassembled WGS sequence"/>
</dbReference>
<dbReference type="GO" id="GO:0035194">
    <property type="term" value="P:regulatory ncRNA-mediated post-transcriptional gene silencing"/>
    <property type="evidence" value="ECO:0007669"/>
    <property type="project" value="TreeGrafter"/>
</dbReference>
<proteinExistence type="inferred from homology"/>
<comment type="similarity">
    <text evidence="1">Belongs to the DNA2/NAM7 helicase family. SDE3 subfamily.</text>
</comment>
<comment type="caution">
    <text evidence="8">The sequence shown here is derived from an EMBL/GenBank/DDBJ whole genome shotgun (WGS) entry which is preliminary data.</text>
</comment>
<evidence type="ECO:0000256" key="3">
    <source>
        <dbReference type="ARBA" id="ARBA00047984"/>
    </source>
</evidence>
<dbReference type="SUPFAM" id="SSF52540">
    <property type="entry name" value="P-loop containing nucleoside triphosphate hydrolases"/>
    <property type="match status" value="1"/>
</dbReference>
<reference evidence="8 9" key="1">
    <citation type="journal article" date="2018" name="Genome Biol. Evol.">
        <title>Multiple Roots of Fruiting Body Formation in Amoebozoa.</title>
        <authorList>
            <person name="Hillmann F."/>
            <person name="Forbes G."/>
            <person name="Novohradska S."/>
            <person name="Ferling I."/>
            <person name="Riege K."/>
            <person name="Groth M."/>
            <person name="Westermann M."/>
            <person name="Marz M."/>
            <person name="Spaller T."/>
            <person name="Winckler T."/>
            <person name="Schaap P."/>
            <person name="Glockner G."/>
        </authorList>
    </citation>
    <scope>NUCLEOTIDE SEQUENCE [LARGE SCALE GENOMIC DNA]</scope>
    <source>
        <strain evidence="8 9">Jena</strain>
    </source>
</reference>
<dbReference type="AlphaFoldDB" id="A0A2P6NE05"/>
<feature type="domain" description="DNA2/NAM7 helicase helicase" evidence="5">
    <location>
        <begin position="469"/>
        <end position="538"/>
    </location>
</feature>